<keyword evidence="3" id="KW-1185">Reference proteome</keyword>
<organism evidence="2 3">
    <name type="scientific">Intestinicryptomonas porci</name>
    <dbReference type="NCBI Taxonomy" id="2926320"/>
    <lineage>
        <taxon>Bacteria</taxon>
        <taxon>Pseudomonadati</taxon>
        <taxon>Verrucomicrobiota</taxon>
        <taxon>Opitutia</taxon>
        <taxon>Opitutales</taxon>
        <taxon>Intestinicryptomonaceae</taxon>
        <taxon>Intestinicryptomonas</taxon>
    </lineage>
</organism>
<feature type="transmembrane region" description="Helical" evidence="1">
    <location>
        <begin position="155"/>
        <end position="175"/>
    </location>
</feature>
<feature type="transmembrane region" description="Helical" evidence="1">
    <location>
        <begin position="68"/>
        <end position="88"/>
    </location>
</feature>
<feature type="transmembrane region" description="Helical" evidence="1">
    <location>
        <begin position="127"/>
        <end position="143"/>
    </location>
</feature>
<gene>
    <name evidence="2" type="ORF">MOX91_00415</name>
</gene>
<proteinExistence type="predicted"/>
<feature type="transmembrane region" description="Helical" evidence="1">
    <location>
        <begin position="187"/>
        <end position="206"/>
    </location>
</feature>
<feature type="transmembrane region" description="Helical" evidence="1">
    <location>
        <begin position="26"/>
        <end position="48"/>
    </location>
</feature>
<evidence type="ECO:0008006" key="4">
    <source>
        <dbReference type="Google" id="ProtNLM"/>
    </source>
</evidence>
<accession>A0ABU4WDL5</accession>
<feature type="transmembrane region" description="Helical" evidence="1">
    <location>
        <begin position="100"/>
        <end position="121"/>
    </location>
</feature>
<sequence>MSFRFLKTRFFARSFNRLEEGLGDRFSGVVLAYIFALPIMYGALALFYCLGWNPPIDVIFQTEQEKNAADFVLGWILFFSASLAAFFIRFFARGFSIKGFLCAMLLPLLFCLFALFAGAASGLDSKQTFWFLAEGLAVVFVLARKDYTSYRAFQIVGSLFLITIGLVFYYANLFGNRLGVEIFGGSKIFFAFIIIFWILSTAHILFRDKLLDYLEKR</sequence>
<dbReference type="Proteomes" id="UP001275932">
    <property type="component" value="Unassembled WGS sequence"/>
</dbReference>
<evidence type="ECO:0000313" key="3">
    <source>
        <dbReference type="Proteomes" id="UP001275932"/>
    </source>
</evidence>
<keyword evidence="1" id="KW-1133">Transmembrane helix</keyword>
<reference evidence="2 3" key="1">
    <citation type="submission" date="2022-03" db="EMBL/GenBank/DDBJ databases">
        <title>Novel taxa within the pig intestine.</title>
        <authorList>
            <person name="Wylensek D."/>
            <person name="Bishof K."/>
            <person name="Afrizal A."/>
            <person name="Clavel T."/>
        </authorList>
    </citation>
    <scope>NUCLEOTIDE SEQUENCE [LARGE SCALE GENOMIC DNA]</scope>
    <source>
        <strain evidence="2 3">CLA-KB-P66</strain>
    </source>
</reference>
<evidence type="ECO:0000256" key="1">
    <source>
        <dbReference type="SAM" id="Phobius"/>
    </source>
</evidence>
<keyword evidence="1" id="KW-0812">Transmembrane</keyword>
<evidence type="ECO:0000313" key="2">
    <source>
        <dbReference type="EMBL" id="MDX8414648.1"/>
    </source>
</evidence>
<dbReference type="EMBL" id="JALBUT010000001">
    <property type="protein sequence ID" value="MDX8414648.1"/>
    <property type="molecule type" value="Genomic_DNA"/>
</dbReference>
<keyword evidence="1" id="KW-0472">Membrane</keyword>
<name>A0ABU4WDL5_9BACT</name>
<comment type="caution">
    <text evidence="2">The sequence shown here is derived from an EMBL/GenBank/DDBJ whole genome shotgun (WGS) entry which is preliminary data.</text>
</comment>
<dbReference type="RefSeq" id="WP_370396098.1">
    <property type="nucleotide sequence ID" value="NZ_JALBUT010000001.1"/>
</dbReference>
<protein>
    <recommendedName>
        <fullName evidence="4">DUF998 domain-containing protein</fullName>
    </recommendedName>
</protein>